<proteinExistence type="predicted"/>
<reference evidence="1" key="1">
    <citation type="journal article" date="2013" name="Environ. Microbiol.">
        <title>Seasonally variable intestinal metagenomes of the red palm weevil (Rhynchophorus ferrugineus).</title>
        <authorList>
            <person name="Jia S."/>
            <person name="Zhang X."/>
            <person name="Zhang G."/>
            <person name="Yin A."/>
            <person name="Zhang S."/>
            <person name="Li F."/>
            <person name="Wang L."/>
            <person name="Zhao D."/>
            <person name="Yun Q."/>
            <person name="Tala"/>
            <person name="Wang J."/>
            <person name="Sun G."/>
            <person name="Baabdullah M."/>
            <person name="Yu X."/>
            <person name="Hu S."/>
            <person name="Al-Mssallem I.S."/>
            <person name="Yu J."/>
        </authorList>
    </citation>
    <scope>NUCLEOTIDE SEQUENCE</scope>
</reference>
<dbReference type="InterPro" id="IPR029058">
    <property type="entry name" value="AB_hydrolase_fold"/>
</dbReference>
<organism evidence="1">
    <name type="scientific">uncultured Alistipes sp</name>
    <dbReference type="NCBI Taxonomy" id="538949"/>
    <lineage>
        <taxon>Bacteria</taxon>
        <taxon>Pseudomonadati</taxon>
        <taxon>Bacteroidota</taxon>
        <taxon>Bacteroidia</taxon>
        <taxon>Bacteroidales</taxon>
        <taxon>Rikenellaceae</taxon>
        <taxon>Alistipes</taxon>
        <taxon>environmental samples</taxon>
    </lineage>
</organism>
<protein>
    <submittedName>
        <fullName evidence="1">CAZy families CE15 protein</fullName>
    </submittedName>
</protein>
<feature type="non-terminal residue" evidence="1">
    <location>
        <position position="89"/>
    </location>
</feature>
<sequence length="89" mass="9998">MVTLSAMANFSGESCAQEVIYDEALVPEYTLPDPFLSTSGERIETVDQWEHQRRGEILELFSKQVYGVAPPAPEKVRAERISFHANALE</sequence>
<accession>A0A060BWR0</accession>
<dbReference type="AlphaFoldDB" id="A0A060BWR0"/>
<dbReference type="Gene3D" id="3.40.50.1820">
    <property type="entry name" value="alpha/beta hydrolase"/>
    <property type="match status" value="1"/>
</dbReference>
<dbReference type="EMBL" id="KF119869">
    <property type="protein sequence ID" value="AIA87137.1"/>
    <property type="molecule type" value="Genomic_DNA"/>
</dbReference>
<name>A0A060BWR0_9BACT</name>
<evidence type="ECO:0000313" key="1">
    <source>
        <dbReference type="EMBL" id="AIA87137.1"/>
    </source>
</evidence>